<evidence type="ECO:0000313" key="1">
    <source>
        <dbReference type="EMBL" id="EKF25765.1"/>
    </source>
</evidence>
<reference evidence="1 2" key="1">
    <citation type="journal article" date="2012" name="J. Bacteriol.">
        <title>Genome sequence of Mycobacterium hassiacum DSM 44199, a rare source of heat-stable mycobacterial proteins.</title>
        <authorList>
            <person name="Tiago I."/>
            <person name="Maranha A."/>
            <person name="Mendes V."/>
            <person name="Alarico S."/>
            <person name="Moynihan P.J."/>
            <person name="Clarke A.J."/>
            <person name="Macedo-Ribeiro S."/>
            <person name="Pereira P.J."/>
            <person name="Empadinhas N."/>
        </authorList>
    </citation>
    <scope>NUCLEOTIDE SEQUENCE [LARGE SCALE GENOMIC DNA]</scope>
    <source>
        <strain evidence="2">DSM 44199 / CIP 105218 / JCM 12690 / 3849</strain>
    </source>
</reference>
<dbReference type="PATRIC" id="fig|1122247.3.peg.237"/>
<comment type="caution">
    <text evidence="1">The sequence shown here is derived from an EMBL/GenBank/DDBJ whole genome shotgun (WGS) entry which is preliminary data.</text>
</comment>
<dbReference type="RefSeq" id="WP_005623618.1">
    <property type="nucleotide sequence ID" value="NZ_AMRA01000009.1"/>
</dbReference>
<gene>
    <name evidence="1" type="ORF">C731_0253</name>
</gene>
<name>K5BDC3_MYCHD</name>
<proteinExistence type="predicted"/>
<dbReference type="Proteomes" id="UP000006265">
    <property type="component" value="Unassembled WGS sequence"/>
</dbReference>
<evidence type="ECO:0000313" key="2">
    <source>
        <dbReference type="Proteomes" id="UP000006265"/>
    </source>
</evidence>
<sequence length="54" mass="6159">MQIAFFNGAALDPVPPKAGKRRVRYFEILEDDELDEEQLRSWSVRAAALPGERV</sequence>
<dbReference type="EMBL" id="AMRA01000009">
    <property type="protein sequence ID" value="EKF25765.1"/>
    <property type="molecule type" value="Genomic_DNA"/>
</dbReference>
<dbReference type="AlphaFoldDB" id="K5BDC3"/>
<accession>K5BDC3</accession>
<dbReference type="eggNOG" id="COG5649">
    <property type="taxonomic scope" value="Bacteria"/>
</dbReference>
<protein>
    <submittedName>
        <fullName evidence="1">Uncharacterized protein</fullName>
    </submittedName>
</protein>
<organism evidence="1 2">
    <name type="scientific">Mycolicibacterium hassiacum (strain DSM 44199 / CIP 105218 / JCM 12690 / 3849)</name>
    <name type="common">Mycobacterium hassiacum</name>
    <dbReference type="NCBI Taxonomy" id="1122247"/>
    <lineage>
        <taxon>Bacteria</taxon>
        <taxon>Bacillati</taxon>
        <taxon>Actinomycetota</taxon>
        <taxon>Actinomycetes</taxon>
        <taxon>Mycobacteriales</taxon>
        <taxon>Mycobacteriaceae</taxon>
        <taxon>Mycolicibacterium</taxon>
    </lineage>
</organism>
<keyword evidence="2" id="KW-1185">Reference proteome</keyword>
<dbReference type="STRING" id="1122247.GCA_000379865_01860"/>